<gene>
    <name evidence="1" type="ORF">AAG747_03730</name>
</gene>
<dbReference type="Proteomes" id="UP001403385">
    <property type="component" value="Unassembled WGS sequence"/>
</dbReference>
<organism evidence="1 2">
    <name type="scientific">Rapidithrix thailandica</name>
    <dbReference type="NCBI Taxonomy" id="413964"/>
    <lineage>
        <taxon>Bacteria</taxon>
        <taxon>Pseudomonadati</taxon>
        <taxon>Bacteroidota</taxon>
        <taxon>Cytophagia</taxon>
        <taxon>Cytophagales</taxon>
        <taxon>Flammeovirgaceae</taxon>
        <taxon>Rapidithrix</taxon>
    </lineage>
</organism>
<protein>
    <submittedName>
        <fullName evidence="1">Uncharacterized protein</fullName>
    </submittedName>
</protein>
<evidence type="ECO:0000313" key="2">
    <source>
        <dbReference type="Proteomes" id="UP001403385"/>
    </source>
</evidence>
<dbReference type="RefSeq" id="WP_346819789.1">
    <property type="nucleotide sequence ID" value="NZ_JBDKWZ010000002.1"/>
</dbReference>
<evidence type="ECO:0000313" key="1">
    <source>
        <dbReference type="EMBL" id="MEN7547001.1"/>
    </source>
</evidence>
<reference evidence="1 2" key="1">
    <citation type="submission" date="2024-04" db="EMBL/GenBank/DDBJ databases">
        <title>Novel genus in family Flammeovirgaceae.</title>
        <authorList>
            <person name="Nguyen T.H."/>
            <person name="Vuong T.Q."/>
            <person name="Le H."/>
            <person name="Kim S.-G."/>
        </authorList>
    </citation>
    <scope>NUCLEOTIDE SEQUENCE [LARGE SCALE GENOMIC DNA]</scope>
    <source>
        <strain evidence="1 2">JCM 23209</strain>
    </source>
</reference>
<keyword evidence="2" id="KW-1185">Reference proteome</keyword>
<accession>A0AAW9S7U3</accession>
<proteinExistence type="predicted"/>
<sequence length="106" mass="11810">MAAIKGIEDLSTQEINRELEHGAKFVVYQYTISIIIMTFRRSSDIYFIRSGESGISQGLGFSLLSFFLGWWGIPWGPIYTIGSLIKNFQGGKDVTAEVLQSVNQAV</sequence>
<dbReference type="EMBL" id="JBDKWZ010000002">
    <property type="protein sequence ID" value="MEN7547001.1"/>
    <property type="molecule type" value="Genomic_DNA"/>
</dbReference>
<name>A0AAW9S7U3_9BACT</name>
<dbReference type="AlphaFoldDB" id="A0AAW9S7U3"/>
<comment type="caution">
    <text evidence="1">The sequence shown here is derived from an EMBL/GenBank/DDBJ whole genome shotgun (WGS) entry which is preliminary data.</text>
</comment>